<dbReference type="EMBL" id="BAAAYX010000002">
    <property type="protein sequence ID" value="GAA3692084.1"/>
    <property type="molecule type" value="Genomic_DNA"/>
</dbReference>
<comment type="caution">
    <text evidence="2">The sequence shown here is derived from an EMBL/GenBank/DDBJ whole genome shotgun (WGS) entry which is preliminary data.</text>
</comment>
<dbReference type="InterPro" id="IPR007037">
    <property type="entry name" value="SIP_rossman_dom"/>
</dbReference>
<proteinExistence type="predicted"/>
<dbReference type="Gene3D" id="2.40.30.10">
    <property type="entry name" value="Translation factors"/>
    <property type="match status" value="1"/>
</dbReference>
<reference evidence="3" key="1">
    <citation type="journal article" date="2019" name="Int. J. Syst. Evol. Microbiol.">
        <title>The Global Catalogue of Microorganisms (GCM) 10K type strain sequencing project: providing services to taxonomists for standard genome sequencing and annotation.</title>
        <authorList>
            <consortium name="The Broad Institute Genomics Platform"/>
            <consortium name="The Broad Institute Genome Sequencing Center for Infectious Disease"/>
            <person name="Wu L."/>
            <person name="Ma J."/>
        </authorList>
    </citation>
    <scope>NUCLEOTIDE SEQUENCE [LARGE SCALE GENOMIC DNA]</scope>
    <source>
        <strain evidence="3">JCM 16548</strain>
    </source>
</reference>
<dbReference type="Gene3D" id="3.40.50.80">
    <property type="entry name" value="Nucleotide-binding domain of ferredoxin-NADP reductase (FNR) module"/>
    <property type="match status" value="1"/>
</dbReference>
<dbReference type="InterPro" id="IPR039261">
    <property type="entry name" value="FNR_nucleotide-bd"/>
</dbReference>
<sequence>MGYYADYFRADVREVSALTPNMVRIVFGGEDLRRFVSSGDPDERLVVVLPRPGEREAPAPVRQADGTLDYPADDEPEMRSYTVRRVDAGTGELVIDFVRHEGGAAAGWAIQARVGDVVQLSPASGWYAPPGDAAWQLLLADMTALPALGRILEELPAGRRAIVLAEVTEPGDQQEIETAADVTYTWLAGSGNGHGPSRLFAALRELELPAGPGYLWFAGEAAESRAVRTYVRRELGWPTDRFTVLGYWRRDKERWMARYEQVGEGLEKVYESAVASGLSQGDALDVYEEALEKAGL</sequence>
<gene>
    <name evidence="2" type="ORF">GCM10022204_04270</name>
</gene>
<dbReference type="PROSITE" id="PS51384">
    <property type="entry name" value="FAD_FR"/>
    <property type="match status" value="1"/>
</dbReference>
<dbReference type="InterPro" id="IPR017927">
    <property type="entry name" value="FAD-bd_FR_type"/>
</dbReference>
<dbReference type="Pfam" id="PF04954">
    <property type="entry name" value="SIP"/>
    <property type="match status" value="1"/>
</dbReference>
<dbReference type="RefSeq" id="WP_344810614.1">
    <property type="nucleotide sequence ID" value="NZ_BAAAYX010000002.1"/>
</dbReference>
<dbReference type="Pfam" id="PF08021">
    <property type="entry name" value="FAD_binding_9"/>
    <property type="match status" value="1"/>
</dbReference>
<evidence type="ECO:0000313" key="3">
    <source>
        <dbReference type="Proteomes" id="UP001500051"/>
    </source>
</evidence>
<feature type="domain" description="FAD-binding FR-type" evidence="1">
    <location>
        <begin position="5"/>
        <end position="130"/>
    </location>
</feature>
<accession>A0ABP7CP17</accession>
<dbReference type="InterPro" id="IPR017938">
    <property type="entry name" value="Riboflavin_synthase-like_b-brl"/>
</dbReference>
<name>A0ABP7CP17_9ACTN</name>
<dbReference type="Proteomes" id="UP001500051">
    <property type="component" value="Unassembled WGS sequence"/>
</dbReference>
<dbReference type="InterPro" id="IPR039374">
    <property type="entry name" value="SIP_fam"/>
</dbReference>
<evidence type="ECO:0000259" key="1">
    <source>
        <dbReference type="PROSITE" id="PS51384"/>
    </source>
</evidence>
<protein>
    <submittedName>
        <fullName evidence="2">Siderophore-interacting protein</fullName>
    </submittedName>
</protein>
<dbReference type="SUPFAM" id="SSF63380">
    <property type="entry name" value="Riboflavin synthase domain-like"/>
    <property type="match status" value="1"/>
</dbReference>
<keyword evidence="3" id="KW-1185">Reference proteome</keyword>
<dbReference type="PANTHER" id="PTHR30157">
    <property type="entry name" value="FERRIC REDUCTASE, NADPH-DEPENDENT"/>
    <property type="match status" value="1"/>
</dbReference>
<dbReference type="InterPro" id="IPR013113">
    <property type="entry name" value="SIP_FAD-bd"/>
</dbReference>
<dbReference type="PANTHER" id="PTHR30157:SF0">
    <property type="entry name" value="NADPH-DEPENDENT FERRIC-CHELATE REDUCTASE"/>
    <property type="match status" value="1"/>
</dbReference>
<dbReference type="CDD" id="cd06193">
    <property type="entry name" value="siderophore_interacting"/>
    <property type="match status" value="1"/>
</dbReference>
<organism evidence="2 3">
    <name type="scientific">Microlunatus aurantiacus</name>
    <dbReference type="NCBI Taxonomy" id="446786"/>
    <lineage>
        <taxon>Bacteria</taxon>
        <taxon>Bacillati</taxon>
        <taxon>Actinomycetota</taxon>
        <taxon>Actinomycetes</taxon>
        <taxon>Propionibacteriales</taxon>
        <taxon>Propionibacteriaceae</taxon>
        <taxon>Microlunatus</taxon>
    </lineage>
</organism>
<evidence type="ECO:0000313" key="2">
    <source>
        <dbReference type="EMBL" id="GAA3692084.1"/>
    </source>
</evidence>